<evidence type="ECO:0000313" key="4">
    <source>
        <dbReference type="Proteomes" id="UP000677082"/>
    </source>
</evidence>
<dbReference type="InterPro" id="IPR037120">
    <property type="entry name" value="Haem_peroxidase_sf_animal"/>
</dbReference>
<dbReference type="SMART" id="SM00257">
    <property type="entry name" value="LysM"/>
    <property type="match status" value="2"/>
</dbReference>
<dbReference type="EMBL" id="BOQN01000002">
    <property type="protein sequence ID" value="GIM88404.1"/>
    <property type="molecule type" value="Genomic_DNA"/>
</dbReference>
<evidence type="ECO:0000313" key="3">
    <source>
        <dbReference type="EMBL" id="GIM88404.1"/>
    </source>
</evidence>
<proteinExistence type="predicted"/>
<sequence>MPRLGHGRSITENDIQSAESGLAEVGVARTAAFALTTPAGSQSFDFLFPSLQDDEANLLPQGANTPELLKNLGSSMVDTDTAGEDSPIPAAYTYFGQFVDHDITLEIQQGFGSATMAQLLDPAMTPLNVAAIRNALLNHRTPTLDLDSVYGLPAPHDPADGNKMQLGTVELLRSTTPPTARPAGTEADDFHDLPREPRDEGNIEHDRAAVIGDPRNDENLIISQLHVAFLRAHNALVDQGLSFEDARRVLRQHYQHVVVHDFLKRVADPAIVDDVVTNGNRWFDPFSEPNFMPLEFSVAGYRFGHTMVRAEYDFNSNFNLGAIPASLELLFTFTALSGNISDRFNTLPDNWIIQWQNIIGDGDAVMKTRRLDPGLATFKQNEFAALFALKNLTGATETPDLAARLAVRNLLRGYRLRLPTGQAVAEHIGVQVLTKDEVLAAAISDEQRIALEAGGFQFRTPLWFYVLAEARHFHNGAHLGPVGSTLVAEVLVGLVRRSTDSILTQPGWTPSLPSAKPGTFELADILRLAGVLAGSQPPATHTVQAGDTLSSIAAAKLGAANRWPQIYALNQALIRDPDRIFPGQVFVLPPKQPVGPIPRLHTVSRGDTLSGIAAAKLGDQNRWPEIFTLNRAIITNPDRIIPGQVLILPAG</sequence>
<comment type="caution">
    <text evidence="3">The sequence shown here is derived from an EMBL/GenBank/DDBJ whole genome shotgun (WGS) entry which is preliminary data.</text>
</comment>
<dbReference type="PANTHER" id="PTHR34700">
    <property type="entry name" value="POTASSIUM BINDING PROTEIN KBP"/>
    <property type="match status" value="1"/>
</dbReference>
<dbReference type="AlphaFoldDB" id="A0A919T2Y6"/>
<dbReference type="InterPro" id="IPR052196">
    <property type="entry name" value="Bact_Kbp"/>
</dbReference>
<dbReference type="InterPro" id="IPR036779">
    <property type="entry name" value="LysM_dom_sf"/>
</dbReference>
<feature type="domain" description="LysM" evidence="2">
    <location>
        <begin position="539"/>
        <end position="588"/>
    </location>
</feature>
<gene>
    <name evidence="3" type="ORF">Ato02nite_001970</name>
</gene>
<dbReference type="Proteomes" id="UP000677082">
    <property type="component" value="Unassembled WGS sequence"/>
</dbReference>
<feature type="compositionally biased region" description="Basic and acidic residues" evidence="1">
    <location>
        <begin position="188"/>
        <end position="200"/>
    </location>
</feature>
<dbReference type="SUPFAM" id="SSF48113">
    <property type="entry name" value="Heme-dependent peroxidases"/>
    <property type="match status" value="1"/>
</dbReference>
<evidence type="ECO:0000256" key="1">
    <source>
        <dbReference type="SAM" id="MobiDB-lite"/>
    </source>
</evidence>
<name>A0A919T2Y6_9ACTN</name>
<dbReference type="SUPFAM" id="SSF54106">
    <property type="entry name" value="LysM domain"/>
    <property type="match status" value="2"/>
</dbReference>
<dbReference type="CDD" id="cd00118">
    <property type="entry name" value="LysM"/>
    <property type="match status" value="2"/>
</dbReference>
<dbReference type="InterPro" id="IPR018392">
    <property type="entry name" value="LysM"/>
</dbReference>
<dbReference type="PROSITE" id="PS51782">
    <property type="entry name" value="LYSM"/>
    <property type="match status" value="2"/>
</dbReference>
<dbReference type="PANTHER" id="PTHR34700:SF4">
    <property type="entry name" value="PHAGE-LIKE ELEMENT PBSX PROTEIN XKDP"/>
    <property type="match status" value="1"/>
</dbReference>
<dbReference type="InterPro" id="IPR019791">
    <property type="entry name" value="Haem_peroxidase_animal"/>
</dbReference>
<protein>
    <recommendedName>
        <fullName evidence="2">LysM domain-containing protein</fullName>
    </recommendedName>
</protein>
<organism evidence="3 4">
    <name type="scientific">Paractinoplanes toevensis</name>
    <dbReference type="NCBI Taxonomy" id="571911"/>
    <lineage>
        <taxon>Bacteria</taxon>
        <taxon>Bacillati</taxon>
        <taxon>Actinomycetota</taxon>
        <taxon>Actinomycetes</taxon>
        <taxon>Micromonosporales</taxon>
        <taxon>Micromonosporaceae</taxon>
        <taxon>Paractinoplanes</taxon>
    </lineage>
</organism>
<dbReference type="Gene3D" id="1.10.640.10">
    <property type="entry name" value="Haem peroxidase domain superfamily, animal type"/>
    <property type="match status" value="1"/>
</dbReference>
<dbReference type="CDD" id="cd09819">
    <property type="entry name" value="An_peroxidase_bacterial_1"/>
    <property type="match status" value="1"/>
</dbReference>
<dbReference type="InterPro" id="IPR010255">
    <property type="entry name" value="Haem_peroxidase_sf"/>
</dbReference>
<reference evidence="3 4" key="1">
    <citation type="submission" date="2021-03" db="EMBL/GenBank/DDBJ databases">
        <title>Whole genome shotgun sequence of Actinoplanes toevensis NBRC 105298.</title>
        <authorList>
            <person name="Komaki H."/>
            <person name="Tamura T."/>
        </authorList>
    </citation>
    <scope>NUCLEOTIDE SEQUENCE [LARGE SCALE GENOMIC DNA]</scope>
    <source>
        <strain evidence="3 4">NBRC 105298</strain>
    </source>
</reference>
<dbReference type="PRINTS" id="PR00457">
    <property type="entry name" value="ANPEROXIDASE"/>
</dbReference>
<feature type="region of interest" description="Disordered" evidence="1">
    <location>
        <begin position="175"/>
        <end position="200"/>
    </location>
</feature>
<dbReference type="GO" id="GO:0006979">
    <property type="term" value="P:response to oxidative stress"/>
    <property type="evidence" value="ECO:0007669"/>
    <property type="project" value="InterPro"/>
</dbReference>
<evidence type="ECO:0000259" key="2">
    <source>
        <dbReference type="PROSITE" id="PS51782"/>
    </source>
</evidence>
<dbReference type="Pfam" id="PF03098">
    <property type="entry name" value="An_peroxidase"/>
    <property type="match status" value="1"/>
</dbReference>
<dbReference type="GO" id="GO:0004601">
    <property type="term" value="F:peroxidase activity"/>
    <property type="evidence" value="ECO:0007669"/>
    <property type="project" value="InterPro"/>
</dbReference>
<keyword evidence="4" id="KW-1185">Reference proteome</keyword>
<accession>A0A919T2Y6</accession>
<dbReference type="Pfam" id="PF01476">
    <property type="entry name" value="LysM"/>
    <property type="match status" value="2"/>
</dbReference>
<dbReference type="GO" id="GO:0020037">
    <property type="term" value="F:heme binding"/>
    <property type="evidence" value="ECO:0007669"/>
    <property type="project" value="InterPro"/>
</dbReference>
<dbReference type="RefSeq" id="WP_213004387.1">
    <property type="nucleotide sequence ID" value="NZ_BOQN01000002.1"/>
</dbReference>
<feature type="domain" description="LysM" evidence="2">
    <location>
        <begin position="599"/>
        <end position="648"/>
    </location>
</feature>
<dbReference type="Gene3D" id="3.10.350.10">
    <property type="entry name" value="LysM domain"/>
    <property type="match status" value="2"/>
</dbReference>